<dbReference type="AlphaFoldDB" id="A0AAD7IFR5"/>
<gene>
    <name evidence="1" type="ORF">B0H16DRAFT_1676270</name>
</gene>
<sequence>MGLHFYDDSPSGPFEQRGRLGPPLAITQAGIPCVVWAEDALSIVHRVPTGLFDLQLLVPDDKVPESVGALCASLPYHMIADEDNETSHWRDMRQFNLDRPHAFKLGSTDTVVLSHVESSVARTEEVPERILVHRASTFHFDMNDTSRTMLNPDPPDPAFAHLRFPTVSAFLDSMMDTLFEPPVPMQHMKFQMRLAVYRGYIVLYTISDKGIFSTDEHVLLPRILEVLDTIKEENRPNLIRRYLDLPCGGYEVCALERQALKAARFEGLGLRYEPPMSIPYSPLTHRLGRPSPVIPELRQTPYLIRNHHNELSIQWRALARYTSAAAKLVR</sequence>
<dbReference type="Proteomes" id="UP001215598">
    <property type="component" value="Unassembled WGS sequence"/>
</dbReference>
<name>A0AAD7IFR5_9AGAR</name>
<evidence type="ECO:0000313" key="2">
    <source>
        <dbReference type="Proteomes" id="UP001215598"/>
    </source>
</evidence>
<evidence type="ECO:0000313" key="1">
    <source>
        <dbReference type="EMBL" id="KAJ7741305.1"/>
    </source>
</evidence>
<reference evidence="1" key="1">
    <citation type="submission" date="2023-03" db="EMBL/GenBank/DDBJ databases">
        <title>Massive genome expansion in bonnet fungi (Mycena s.s.) driven by repeated elements and novel gene families across ecological guilds.</title>
        <authorList>
            <consortium name="Lawrence Berkeley National Laboratory"/>
            <person name="Harder C.B."/>
            <person name="Miyauchi S."/>
            <person name="Viragh M."/>
            <person name="Kuo A."/>
            <person name="Thoen E."/>
            <person name="Andreopoulos B."/>
            <person name="Lu D."/>
            <person name="Skrede I."/>
            <person name="Drula E."/>
            <person name="Henrissat B."/>
            <person name="Morin E."/>
            <person name="Kohler A."/>
            <person name="Barry K."/>
            <person name="LaButti K."/>
            <person name="Morin E."/>
            <person name="Salamov A."/>
            <person name="Lipzen A."/>
            <person name="Mereny Z."/>
            <person name="Hegedus B."/>
            <person name="Baldrian P."/>
            <person name="Stursova M."/>
            <person name="Weitz H."/>
            <person name="Taylor A."/>
            <person name="Grigoriev I.V."/>
            <person name="Nagy L.G."/>
            <person name="Martin F."/>
            <person name="Kauserud H."/>
        </authorList>
    </citation>
    <scope>NUCLEOTIDE SEQUENCE</scope>
    <source>
        <strain evidence="1">CBHHK182m</strain>
    </source>
</reference>
<organism evidence="1 2">
    <name type="scientific">Mycena metata</name>
    <dbReference type="NCBI Taxonomy" id="1033252"/>
    <lineage>
        <taxon>Eukaryota</taxon>
        <taxon>Fungi</taxon>
        <taxon>Dikarya</taxon>
        <taxon>Basidiomycota</taxon>
        <taxon>Agaricomycotina</taxon>
        <taxon>Agaricomycetes</taxon>
        <taxon>Agaricomycetidae</taxon>
        <taxon>Agaricales</taxon>
        <taxon>Marasmiineae</taxon>
        <taxon>Mycenaceae</taxon>
        <taxon>Mycena</taxon>
    </lineage>
</organism>
<proteinExistence type="predicted"/>
<keyword evidence="2" id="KW-1185">Reference proteome</keyword>
<comment type="caution">
    <text evidence="1">The sequence shown here is derived from an EMBL/GenBank/DDBJ whole genome shotgun (WGS) entry which is preliminary data.</text>
</comment>
<accession>A0AAD7IFR5</accession>
<protein>
    <submittedName>
        <fullName evidence="1">Uncharacterized protein</fullName>
    </submittedName>
</protein>
<dbReference type="EMBL" id="JARKIB010000099">
    <property type="protein sequence ID" value="KAJ7741305.1"/>
    <property type="molecule type" value="Genomic_DNA"/>
</dbReference>